<sequence length="667" mass="73784">MTEHDRTAAFTVSVVSMADPRMPTKTPLYPSGQSVVMGNSAVPMVRPPRAPPAPSLNSNTFQKKSSFQPVRSSSQPRASVSGDTPGPTTTRNMSHPRPSQSHFLQGINVEDDCFDVRSIPDPPSPIAPSRSNRRRLSTPMMMSALSSSTPGSRGLDDVTNNRACDQTQTKNKGSNRKRKSLIHVQAPEPVRDDNLGCTSTDSRCSHTEAYSTRTLQVNICLEEEELEQTNISPKRRKKRQSIVVPTPLVFSEKGNSKPSPSRVSTQPMQRSPSLSPVRKSFSGTWESMEQLRALVRGYCAMSDAEKSFSDSADQIQMLTGYPMPAEAQTKTLTEQEVETDQKVIMANRRRVFSKISPAMAEMEKQKEHDTKQWERDTGYRVGKSNKSGKYRYFSIEDKQRVASQEYKRRYMAVLEGSRPIRAAAAEVWMEKLASTKTVSNDSKAPMEESSFDLCPVEQKLPHVRAVSDEVGPEDDPSKFSTTTQQNEAQQREAFIPPKSNLGDRKSPGSNADDAVVLCDLGGSGGNDTNIDLIEDPHSHTSMQLVAEISEASSEDTEEHGCRSDTPSPLPLEFVAPGHANEMNTVGPVFVDQSSDELYLDDARNKSPEIHDNAPLLPLPSRQAESLDPDIAQAEKRLWDKIDAALKEYSEEVMIIRKSKNDGFGGMM</sequence>
<comment type="caution">
    <text evidence="2">The sequence shown here is derived from an EMBL/GenBank/DDBJ whole genome shotgun (WGS) entry which is preliminary data.</text>
</comment>
<gene>
    <name evidence="2" type="ORF">IV203_006042</name>
</gene>
<dbReference type="Proteomes" id="UP000693970">
    <property type="component" value="Unassembled WGS sequence"/>
</dbReference>
<reference evidence="2" key="2">
    <citation type="submission" date="2021-04" db="EMBL/GenBank/DDBJ databases">
        <authorList>
            <person name="Podell S."/>
        </authorList>
    </citation>
    <scope>NUCLEOTIDE SEQUENCE</scope>
    <source>
        <strain evidence="2">Hildebrandi</strain>
    </source>
</reference>
<evidence type="ECO:0000256" key="1">
    <source>
        <dbReference type="SAM" id="MobiDB-lite"/>
    </source>
</evidence>
<proteinExistence type="predicted"/>
<feature type="compositionally biased region" description="Polar residues" evidence="1">
    <location>
        <begin position="256"/>
        <end position="274"/>
    </location>
</feature>
<feature type="region of interest" description="Disordered" evidence="1">
    <location>
        <begin position="467"/>
        <end position="512"/>
    </location>
</feature>
<organism evidence="2 3">
    <name type="scientific">Nitzschia inconspicua</name>
    <dbReference type="NCBI Taxonomy" id="303405"/>
    <lineage>
        <taxon>Eukaryota</taxon>
        <taxon>Sar</taxon>
        <taxon>Stramenopiles</taxon>
        <taxon>Ochrophyta</taxon>
        <taxon>Bacillariophyta</taxon>
        <taxon>Bacillariophyceae</taxon>
        <taxon>Bacillariophycidae</taxon>
        <taxon>Bacillariales</taxon>
        <taxon>Bacillariaceae</taxon>
        <taxon>Nitzschia</taxon>
    </lineage>
</organism>
<dbReference type="EMBL" id="JAGRRH010000021">
    <property type="protein sequence ID" value="KAG7346973.1"/>
    <property type="molecule type" value="Genomic_DNA"/>
</dbReference>
<evidence type="ECO:0000313" key="2">
    <source>
        <dbReference type="EMBL" id="KAG7346973.1"/>
    </source>
</evidence>
<dbReference type="OrthoDB" id="56494at2759"/>
<evidence type="ECO:0000313" key="3">
    <source>
        <dbReference type="Proteomes" id="UP000693970"/>
    </source>
</evidence>
<reference evidence="2" key="1">
    <citation type="journal article" date="2021" name="Sci. Rep.">
        <title>Diploid genomic architecture of Nitzschia inconspicua, an elite biomass production diatom.</title>
        <authorList>
            <person name="Oliver A."/>
            <person name="Podell S."/>
            <person name="Pinowska A."/>
            <person name="Traller J.C."/>
            <person name="Smith S.R."/>
            <person name="McClure R."/>
            <person name="Beliaev A."/>
            <person name="Bohutskyi P."/>
            <person name="Hill E.A."/>
            <person name="Rabines A."/>
            <person name="Zheng H."/>
            <person name="Allen L.Z."/>
            <person name="Kuo A."/>
            <person name="Grigoriev I.V."/>
            <person name="Allen A.E."/>
            <person name="Hazlebeck D."/>
            <person name="Allen E.E."/>
        </authorList>
    </citation>
    <scope>NUCLEOTIDE SEQUENCE</scope>
    <source>
        <strain evidence="2">Hildebrandi</strain>
    </source>
</reference>
<feature type="compositionally biased region" description="Polar residues" evidence="1">
    <location>
        <begin position="158"/>
        <end position="172"/>
    </location>
</feature>
<feature type="compositionally biased region" description="Pro residues" evidence="1">
    <location>
        <begin position="45"/>
        <end position="54"/>
    </location>
</feature>
<protein>
    <submittedName>
        <fullName evidence="2">Uncharacterized protein</fullName>
    </submittedName>
</protein>
<dbReference type="AlphaFoldDB" id="A0A9K3KNF7"/>
<feature type="compositionally biased region" description="Polar residues" evidence="1">
    <location>
        <begin position="55"/>
        <end position="102"/>
    </location>
</feature>
<feature type="region of interest" description="Disordered" evidence="1">
    <location>
        <begin position="114"/>
        <end position="204"/>
    </location>
</feature>
<feature type="compositionally biased region" description="Polar residues" evidence="1">
    <location>
        <begin position="478"/>
        <end position="488"/>
    </location>
</feature>
<keyword evidence="3" id="KW-1185">Reference proteome</keyword>
<name>A0A9K3KNF7_9STRA</name>
<accession>A0A9K3KNF7</accession>
<feature type="region of interest" description="Disordered" evidence="1">
    <location>
        <begin position="20"/>
        <end position="102"/>
    </location>
</feature>
<feature type="region of interest" description="Disordered" evidence="1">
    <location>
        <begin position="228"/>
        <end position="281"/>
    </location>
</feature>